<organism evidence="1 2">
    <name type="scientific">Ruminococcus albus</name>
    <dbReference type="NCBI Taxonomy" id="1264"/>
    <lineage>
        <taxon>Bacteria</taxon>
        <taxon>Bacillati</taxon>
        <taxon>Bacillota</taxon>
        <taxon>Clostridia</taxon>
        <taxon>Eubacteriales</taxon>
        <taxon>Oscillospiraceae</taxon>
        <taxon>Ruminococcus</taxon>
    </lineage>
</organism>
<dbReference type="AlphaFoldDB" id="A0A1I1IC93"/>
<proteinExistence type="predicted"/>
<evidence type="ECO:0000313" key="2">
    <source>
        <dbReference type="Proteomes" id="UP000182192"/>
    </source>
</evidence>
<name>A0A1I1IC93_RUMAL</name>
<reference evidence="1 2" key="1">
    <citation type="submission" date="2016-10" db="EMBL/GenBank/DDBJ databases">
        <authorList>
            <person name="de Groot N.N."/>
        </authorList>
    </citation>
    <scope>NUCLEOTIDE SEQUENCE [LARGE SCALE GENOMIC DNA]</scope>
    <source>
        <strain evidence="1 2">AR67</strain>
    </source>
</reference>
<dbReference type="EMBL" id="FOKQ01000010">
    <property type="protein sequence ID" value="SFC30880.1"/>
    <property type="molecule type" value="Genomic_DNA"/>
</dbReference>
<sequence length="201" mass="23210">MGFFVRFADWLFLEVNGMVVNGIVIQKLVGNDSGYRGIDGLDYSMNWYLCIDPGFKDLEKYVDENIELTYYDIGDGECIAACTDIGFIKKWAERSSNFRLLLCETEVPRPVMEMPKCSKKFLGYDYAYTGGDFYSAVYHEIPSVFPQFELNENGLFASIEEMERYLSARREFEACHPANTLETGDFVVYRLWELDKDELLG</sequence>
<evidence type="ECO:0000313" key="1">
    <source>
        <dbReference type="EMBL" id="SFC30880.1"/>
    </source>
</evidence>
<accession>A0A1I1IC93</accession>
<dbReference type="Proteomes" id="UP000182192">
    <property type="component" value="Unassembled WGS sequence"/>
</dbReference>
<gene>
    <name evidence="1" type="ORF">SAMN02910406_01499</name>
</gene>
<protein>
    <submittedName>
        <fullName evidence="1">Uncharacterized protein</fullName>
    </submittedName>
</protein>